<protein>
    <recommendedName>
        <fullName evidence="2">NERD domain-containing protein</fullName>
    </recommendedName>
</protein>
<sequence>MTASERYVSMLCEKSFLPFWSYSSPLGKKGKELCDVLVMCGDYILIISVKDITISNHSDISVQYERWYKRAISASFDQLYGAERFLTTVEEIVLSDRKTTVKLPPKNKRKIYRLAIAFGGDKNFPIEQGCSEYGFIHVFDEESTFTVINELDTFPDFINYLIAKEKFAKNKRISVYKEVDFLALYLKTAFEFDLEGTPDSIVLDKGLWDEYVKSNEHSKWKNDIKVSFIWDEIVTRLFEIHVNNQITSSKRNELDTATRLIALESRNNRITLGKAMNDAITNRKVRSRIIKLKTETNHAYVYLKIDSKNWEYKEKELELRCLIARELSSSTPVIIGIAIGVDSNNNLIFDFAYFDIPELNKQAIDRIKTAKNELGLFKNSQSNSV</sequence>
<dbReference type="EMBL" id="VSSQ01001598">
    <property type="protein sequence ID" value="MPM09673.1"/>
    <property type="molecule type" value="Genomic_DNA"/>
</dbReference>
<organism evidence="1">
    <name type="scientific">bioreactor metagenome</name>
    <dbReference type="NCBI Taxonomy" id="1076179"/>
    <lineage>
        <taxon>unclassified sequences</taxon>
        <taxon>metagenomes</taxon>
        <taxon>ecological metagenomes</taxon>
    </lineage>
</organism>
<evidence type="ECO:0000313" key="1">
    <source>
        <dbReference type="EMBL" id="MPM09673.1"/>
    </source>
</evidence>
<name>A0A644X5T7_9ZZZZ</name>
<accession>A0A644X5T7</accession>
<gene>
    <name evidence="1" type="ORF">SDC9_55995</name>
</gene>
<comment type="caution">
    <text evidence="1">The sequence shown here is derived from an EMBL/GenBank/DDBJ whole genome shotgun (WGS) entry which is preliminary data.</text>
</comment>
<dbReference type="AlphaFoldDB" id="A0A644X5T7"/>
<reference evidence="1" key="1">
    <citation type="submission" date="2019-08" db="EMBL/GenBank/DDBJ databases">
        <authorList>
            <person name="Kucharzyk K."/>
            <person name="Murdoch R.W."/>
            <person name="Higgins S."/>
            <person name="Loffler F."/>
        </authorList>
    </citation>
    <scope>NUCLEOTIDE SEQUENCE</scope>
</reference>
<evidence type="ECO:0008006" key="2">
    <source>
        <dbReference type="Google" id="ProtNLM"/>
    </source>
</evidence>
<proteinExistence type="predicted"/>